<proteinExistence type="predicted"/>
<accession>A0A803NS77</accession>
<dbReference type="EMBL" id="UZAU01000158">
    <property type="status" value="NOT_ANNOTATED_CDS"/>
    <property type="molecule type" value="Genomic_DNA"/>
</dbReference>
<sequence length="74" mass="8748">MKRSRRFLDKYDPHMTQFIRAKINVLKSKNLDKARGGKVMATELLKTAIESDDLRDRAFKLRPLMFRTLTEHQA</sequence>
<evidence type="ECO:0000313" key="1">
    <source>
        <dbReference type="EnsemblPlants" id="cds.evm.model.02.1094"/>
    </source>
</evidence>
<name>A0A803NS77_CANSA</name>
<evidence type="ECO:0000313" key="2">
    <source>
        <dbReference type="Proteomes" id="UP000596661"/>
    </source>
</evidence>
<dbReference type="Gramene" id="evm.model.02.1094">
    <property type="protein sequence ID" value="cds.evm.model.02.1094"/>
    <property type="gene ID" value="evm.TU.02.1094"/>
</dbReference>
<protein>
    <submittedName>
        <fullName evidence="1">Uncharacterized protein</fullName>
    </submittedName>
</protein>
<keyword evidence="2" id="KW-1185">Reference proteome</keyword>
<dbReference type="EnsemblPlants" id="evm.model.02.1094">
    <property type="protein sequence ID" value="cds.evm.model.02.1094"/>
    <property type="gene ID" value="evm.TU.02.1094"/>
</dbReference>
<organism evidence="1 2">
    <name type="scientific">Cannabis sativa</name>
    <name type="common">Hemp</name>
    <name type="synonym">Marijuana</name>
    <dbReference type="NCBI Taxonomy" id="3483"/>
    <lineage>
        <taxon>Eukaryota</taxon>
        <taxon>Viridiplantae</taxon>
        <taxon>Streptophyta</taxon>
        <taxon>Embryophyta</taxon>
        <taxon>Tracheophyta</taxon>
        <taxon>Spermatophyta</taxon>
        <taxon>Magnoliopsida</taxon>
        <taxon>eudicotyledons</taxon>
        <taxon>Gunneridae</taxon>
        <taxon>Pentapetalae</taxon>
        <taxon>rosids</taxon>
        <taxon>fabids</taxon>
        <taxon>Rosales</taxon>
        <taxon>Cannabaceae</taxon>
        <taxon>Cannabis</taxon>
    </lineage>
</organism>
<reference evidence="1" key="2">
    <citation type="submission" date="2021-03" db="UniProtKB">
        <authorList>
            <consortium name="EnsemblPlants"/>
        </authorList>
    </citation>
    <scope>IDENTIFICATION</scope>
</reference>
<reference evidence="1" key="1">
    <citation type="submission" date="2018-11" db="EMBL/GenBank/DDBJ databases">
        <authorList>
            <person name="Grassa J C."/>
        </authorList>
    </citation>
    <scope>NUCLEOTIDE SEQUENCE [LARGE SCALE GENOMIC DNA]</scope>
</reference>
<dbReference type="Proteomes" id="UP000596661">
    <property type="component" value="Chromosome 2"/>
</dbReference>
<dbReference type="AlphaFoldDB" id="A0A803NS77"/>